<sequence>MSKLCDVCGMDPRLLCYEWEATVIPNDKLLTPRHLSFMSGLWSSTSIDRSKASRGLNMATKHEEWKVGFGPLVADALYRHAEKAMADYEYLRSRRV</sequence>
<dbReference type="EMBL" id="JAQHRD010000003">
    <property type="protein sequence ID" value="KAJ6443214.1"/>
    <property type="molecule type" value="Genomic_DNA"/>
</dbReference>
<accession>A0AB34FV22</accession>
<organism evidence="1 2">
    <name type="scientific">Purpureocillium lavendulum</name>
    <dbReference type="NCBI Taxonomy" id="1247861"/>
    <lineage>
        <taxon>Eukaryota</taxon>
        <taxon>Fungi</taxon>
        <taxon>Dikarya</taxon>
        <taxon>Ascomycota</taxon>
        <taxon>Pezizomycotina</taxon>
        <taxon>Sordariomycetes</taxon>
        <taxon>Hypocreomycetidae</taxon>
        <taxon>Hypocreales</taxon>
        <taxon>Ophiocordycipitaceae</taxon>
        <taxon>Purpureocillium</taxon>
    </lineage>
</organism>
<reference evidence="1" key="1">
    <citation type="submission" date="2023-01" db="EMBL/GenBank/DDBJ databases">
        <title>The growth and conidiation of Purpureocillium lavendulum are regulated by nitrogen source and histone H3K14 acetylation.</title>
        <authorList>
            <person name="Tang P."/>
            <person name="Han J."/>
            <person name="Zhang C."/>
            <person name="Tang P."/>
            <person name="Qi F."/>
            <person name="Zhang K."/>
            <person name="Liang L."/>
        </authorList>
    </citation>
    <scope>NUCLEOTIDE SEQUENCE</scope>
    <source>
        <strain evidence="1">YMF1.00683</strain>
    </source>
</reference>
<evidence type="ECO:0000313" key="1">
    <source>
        <dbReference type="EMBL" id="KAJ6443214.1"/>
    </source>
</evidence>
<protein>
    <submittedName>
        <fullName evidence="1">Uncharacterized protein</fullName>
    </submittedName>
</protein>
<dbReference type="Proteomes" id="UP001163105">
    <property type="component" value="Unassembled WGS sequence"/>
</dbReference>
<dbReference type="AlphaFoldDB" id="A0AB34FV22"/>
<keyword evidence="2" id="KW-1185">Reference proteome</keyword>
<name>A0AB34FV22_9HYPO</name>
<evidence type="ECO:0000313" key="2">
    <source>
        <dbReference type="Proteomes" id="UP001163105"/>
    </source>
</evidence>
<gene>
    <name evidence="1" type="ORF">O9K51_04393</name>
</gene>
<comment type="caution">
    <text evidence="1">The sequence shown here is derived from an EMBL/GenBank/DDBJ whole genome shotgun (WGS) entry which is preliminary data.</text>
</comment>
<proteinExistence type="predicted"/>